<dbReference type="AlphaFoldDB" id="A0A4Q7KGH5"/>
<sequence length="103" mass="10502">MIMTVVLLGREPKVVKSVGSELRARGFSVVECTGDDEAVAAVDSGDATAIVIGGGVEPASRERVTSAARAHGVAVVAGRRGDGPLATYVDEVLVPELREVSAA</sequence>
<comment type="caution">
    <text evidence="1">The sequence shown here is derived from an EMBL/GenBank/DDBJ whole genome shotgun (WGS) entry which is preliminary data.</text>
</comment>
<keyword evidence="2" id="KW-1185">Reference proteome</keyword>
<organism evidence="1 2">
    <name type="scientific">Herbihabitans rhizosphaerae</name>
    <dbReference type="NCBI Taxonomy" id="1872711"/>
    <lineage>
        <taxon>Bacteria</taxon>
        <taxon>Bacillati</taxon>
        <taxon>Actinomycetota</taxon>
        <taxon>Actinomycetes</taxon>
        <taxon>Pseudonocardiales</taxon>
        <taxon>Pseudonocardiaceae</taxon>
        <taxon>Herbihabitans</taxon>
    </lineage>
</organism>
<accession>A0A4Q7KGH5</accession>
<dbReference type="EMBL" id="SGWQ01000010">
    <property type="protein sequence ID" value="RZS33961.1"/>
    <property type="molecule type" value="Genomic_DNA"/>
</dbReference>
<evidence type="ECO:0008006" key="3">
    <source>
        <dbReference type="Google" id="ProtNLM"/>
    </source>
</evidence>
<gene>
    <name evidence="1" type="ORF">EV193_110111</name>
</gene>
<evidence type="ECO:0000313" key="2">
    <source>
        <dbReference type="Proteomes" id="UP000294257"/>
    </source>
</evidence>
<protein>
    <recommendedName>
        <fullName evidence="3">Response regulatory domain-containing protein</fullName>
    </recommendedName>
</protein>
<proteinExistence type="predicted"/>
<reference evidence="1 2" key="1">
    <citation type="submission" date="2019-02" db="EMBL/GenBank/DDBJ databases">
        <title>Genomic Encyclopedia of Type Strains, Phase IV (KMG-IV): sequencing the most valuable type-strain genomes for metagenomic binning, comparative biology and taxonomic classification.</title>
        <authorList>
            <person name="Goeker M."/>
        </authorList>
    </citation>
    <scope>NUCLEOTIDE SEQUENCE [LARGE SCALE GENOMIC DNA]</scope>
    <source>
        <strain evidence="1 2">DSM 101727</strain>
    </source>
</reference>
<dbReference type="Proteomes" id="UP000294257">
    <property type="component" value="Unassembled WGS sequence"/>
</dbReference>
<name>A0A4Q7KGH5_9PSEU</name>
<evidence type="ECO:0000313" key="1">
    <source>
        <dbReference type="EMBL" id="RZS33961.1"/>
    </source>
</evidence>